<dbReference type="Pfam" id="PF08904">
    <property type="entry name" value="EipB_like"/>
    <property type="match status" value="1"/>
</dbReference>
<dbReference type="InterPro" id="IPR015000">
    <property type="entry name" value="EipB-like"/>
</dbReference>
<protein>
    <recommendedName>
        <fullName evidence="5">DUF1849 family protein</fullName>
    </recommendedName>
</protein>
<feature type="chain" id="PRO_5047408449" description="DUF1849 family protein" evidence="2">
    <location>
        <begin position="40"/>
        <end position="300"/>
    </location>
</feature>
<evidence type="ECO:0000256" key="2">
    <source>
        <dbReference type="SAM" id="SignalP"/>
    </source>
</evidence>
<dbReference type="Proteomes" id="UP000781958">
    <property type="component" value="Unassembled WGS sequence"/>
</dbReference>
<name>A0ABS4SE84_9PROT</name>
<feature type="signal peptide" evidence="2">
    <location>
        <begin position="1"/>
        <end position="39"/>
    </location>
</feature>
<comment type="caution">
    <text evidence="3">The sequence shown here is derived from an EMBL/GenBank/DDBJ whole genome shotgun (WGS) entry which is preliminary data.</text>
</comment>
<evidence type="ECO:0000313" key="3">
    <source>
        <dbReference type="EMBL" id="MBP2290880.1"/>
    </source>
</evidence>
<evidence type="ECO:0008006" key="5">
    <source>
        <dbReference type="Google" id="ProtNLM"/>
    </source>
</evidence>
<accession>A0ABS4SE84</accession>
<evidence type="ECO:0000256" key="1">
    <source>
        <dbReference type="SAM" id="MobiDB-lite"/>
    </source>
</evidence>
<feature type="region of interest" description="Disordered" evidence="1">
    <location>
        <begin position="39"/>
        <end position="60"/>
    </location>
</feature>
<evidence type="ECO:0000313" key="4">
    <source>
        <dbReference type="Proteomes" id="UP000781958"/>
    </source>
</evidence>
<dbReference type="RefSeq" id="WP_209763556.1">
    <property type="nucleotide sequence ID" value="NZ_JAGINP010000001.1"/>
</dbReference>
<proteinExistence type="predicted"/>
<sequence>METVLQNRRFAARLALSATFGAFLVTSASLLALATPAAAAPGTPPSGAAPSGSPPSGSAANIVPHRAVYKMSLLSARNSSKVTDVRGRMLFEWADACDGWTTEQRFQLRFAYSEGDEMAMNTNYTTWEAKDGQRYRFNVRKLINGEVDEEVRGEAVLDKDGSGSASFSKPEPQEMKLPDQTMFPTAHTLAILDHAGAGEHFFNRIVFDGADSEGATEVSTVIGTAAEAKEDVTDPLLKGKTAWPVRMAFFPLKSDAAQPEYEMSLRLLQNGVAESMQIDYGDFTVNAVLEKIEALPKSGC</sequence>
<keyword evidence="2" id="KW-0732">Signal</keyword>
<reference evidence="3 4" key="1">
    <citation type="submission" date="2021-03" db="EMBL/GenBank/DDBJ databases">
        <title>Genomic Encyclopedia of Type Strains, Phase III (KMG-III): the genomes of soil and plant-associated and newly described type strains.</title>
        <authorList>
            <person name="Whitman W."/>
        </authorList>
    </citation>
    <scope>NUCLEOTIDE SEQUENCE [LARGE SCALE GENOMIC DNA]</scope>
    <source>
        <strain evidence="3 4">IMMIB AFH-6</strain>
    </source>
</reference>
<organism evidence="3 4">
    <name type="scientific">Azospirillum rugosum</name>
    <dbReference type="NCBI Taxonomy" id="416170"/>
    <lineage>
        <taxon>Bacteria</taxon>
        <taxon>Pseudomonadati</taxon>
        <taxon>Pseudomonadota</taxon>
        <taxon>Alphaproteobacteria</taxon>
        <taxon>Rhodospirillales</taxon>
        <taxon>Azospirillaceae</taxon>
        <taxon>Azospirillum</taxon>
    </lineage>
</organism>
<gene>
    <name evidence="3" type="ORF">J2851_000617</name>
</gene>
<dbReference type="EMBL" id="JAGINP010000001">
    <property type="protein sequence ID" value="MBP2290880.1"/>
    <property type="molecule type" value="Genomic_DNA"/>
</dbReference>
<keyword evidence="4" id="KW-1185">Reference proteome</keyword>